<comment type="caution">
    <text evidence="2">The sequence shown here is derived from an EMBL/GenBank/DDBJ whole genome shotgun (WGS) entry which is preliminary data.</text>
</comment>
<dbReference type="EMBL" id="VSRR010125353">
    <property type="protein sequence ID" value="MPD01003.1"/>
    <property type="molecule type" value="Genomic_DNA"/>
</dbReference>
<feature type="compositionally biased region" description="Polar residues" evidence="1">
    <location>
        <begin position="133"/>
        <end position="149"/>
    </location>
</feature>
<dbReference type="AlphaFoldDB" id="A0A5B7JY51"/>
<feature type="compositionally biased region" description="Basic residues" evidence="1">
    <location>
        <begin position="38"/>
        <end position="47"/>
    </location>
</feature>
<keyword evidence="3" id="KW-1185">Reference proteome</keyword>
<accession>A0A5B7JY51</accession>
<protein>
    <submittedName>
        <fullName evidence="2">Uncharacterized protein</fullName>
    </submittedName>
</protein>
<feature type="compositionally biased region" description="Polar residues" evidence="1">
    <location>
        <begin position="23"/>
        <end position="37"/>
    </location>
</feature>
<feature type="compositionally biased region" description="Basic residues" evidence="1">
    <location>
        <begin position="120"/>
        <end position="131"/>
    </location>
</feature>
<organism evidence="2 3">
    <name type="scientific">Portunus trituberculatus</name>
    <name type="common">Swimming crab</name>
    <name type="synonym">Neptunus trituberculatus</name>
    <dbReference type="NCBI Taxonomy" id="210409"/>
    <lineage>
        <taxon>Eukaryota</taxon>
        <taxon>Metazoa</taxon>
        <taxon>Ecdysozoa</taxon>
        <taxon>Arthropoda</taxon>
        <taxon>Crustacea</taxon>
        <taxon>Multicrustacea</taxon>
        <taxon>Malacostraca</taxon>
        <taxon>Eumalacostraca</taxon>
        <taxon>Eucarida</taxon>
        <taxon>Decapoda</taxon>
        <taxon>Pleocyemata</taxon>
        <taxon>Brachyura</taxon>
        <taxon>Eubrachyura</taxon>
        <taxon>Portunoidea</taxon>
        <taxon>Portunidae</taxon>
        <taxon>Portuninae</taxon>
        <taxon>Portunus</taxon>
    </lineage>
</organism>
<dbReference type="Proteomes" id="UP000324222">
    <property type="component" value="Unassembled WGS sequence"/>
</dbReference>
<feature type="compositionally biased region" description="Polar residues" evidence="1">
    <location>
        <begin position="101"/>
        <end position="119"/>
    </location>
</feature>
<feature type="region of interest" description="Disordered" evidence="1">
    <location>
        <begin position="23"/>
        <end position="149"/>
    </location>
</feature>
<evidence type="ECO:0000256" key="1">
    <source>
        <dbReference type="SAM" id="MobiDB-lite"/>
    </source>
</evidence>
<gene>
    <name evidence="2" type="ORF">E2C01_096513</name>
</gene>
<sequence length="149" mass="17175">MMLERSANYKINSKESLEVTVPSGSTTYTQCHGLTNSAKRKTRKRQCQNRNNTKSTVERRESNIYTVPQPHKHSANRKNTKEQCQTNIKQENGHKSKCQRKSTVPQPRKQCQNKNSNSKQHVKVRVPRKPQCHTFTNSAKQNNQTVNNA</sequence>
<reference evidence="2 3" key="1">
    <citation type="submission" date="2019-05" db="EMBL/GenBank/DDBJ databases">
        <title>Another draft genome of Portunus trituberculatus and its Hox gene families provides insights of decapod evolution.</title>
        <authorList>
            <person name="Jeong J.-H."/>
            <person name="Song I."/>
            <person name="Kim S."/>
            <person name="Choi T."/>
            <person name="Kim D."/>
            <person name="Ryu S."/>
            <person name="Kim W."/>
        </authorList>
    </citation>
    <scope>NUCLEOTIDE SEQUENCE [LARGE SCALE GENOMIC DNA]</scope>
    <source>
        <tissue evidence="2">Muscle</tissue>
    </source>
</reference>
<evidence type="ECO:0000313" key="2">
    <source>
        <dbReference type="EMBL" id="MPD01003.1"/>
    </source>
</evidence>
<evidence type="ECO:0000313" key="3">
    <source>
        <dbReference type="Proteomes" id="UP000324222"/>
    </source>
</evidence>
<proteinExistence type="predicted"/>
<name>A0A5B7JY51_PORTR</name>